<dbReference type="AlphaFoldDB" id="A0A8R1I641"/>
<keyword evidence="2" id="KW-1185">Reference proteome</keyword>
<dbReference type="Proteomes" id="UP000005237">
    <property type="component" value="Unassembled WGS sequence"/>
</dbReference>
<protein>
    <submittedName>
        <fullName evidence="1">Uncharacterized protein</fullName>
    </submittedName>
</protein>
<evidence type="ECO:0000313" key="1">
    <source>
        <dbReference type="EnsemblMetazoa" id="CJA24984.1"/>
    </source>
</evidence>
<reference evidence="2" key="1">
    <citation type="submission" date="2010-08" db="EMBL/GenBank/DDBJ databases">
        <authorList>
            <consortium name="Caenorhabditis japonica Sequencing Consortium"/>
            <person name="Wilson R.K."/>
        </authorList>
    </citation>
    <scope>NUCLEOTIDE SEQUENCE [LARGE SCALE GENOMIC DNA]</scope>
    <source>
        <strain evidence="2">DF5081</strain>
    </source>
</reference>
<evidence type="ECO:0000313" key="2">
    <source>
        <dbReference type="Proteomes" id="UP000005237"/>
    </source>
</evidence>
<name>A0A8R1I641_CAEJA</name>
<accession>A0A8R1I641</accession>
<sequence>MIICPKSVHFSSPVINLESHSVVLLYGKRDAATYDARPTDHVVHKSARSRRIRDRGEHERPRFASVLVCSQDTYSIEGDPPSPVPINRLH</sequence>
<organism evidence="1 2">
    <name type="scientific">Caenorhabditis japonica</name>
    <dbReference type="NCBI Taxonomy" id="281687"/>
    <lineage>
        <taxon>Eukaryota</taxon>
        <taxon>Metazoa</taxon>
        <taxon>Ecdysozoa</taxon>
        <taxon>Nematoda</taxon>
        <taxon>Chromadorea</taxon>
        <taxon>Rhabditida</taxon>
        <taxon>Rhabditina</taxon>
        <taxon>Rhabditomorpha</taxon>
        <taxon>Rhabditoidea</taxon>
        <taxon>Rhabditidae</taxon>
        <taxon>Peloderinae</taxon>
        <taxon>Caenorhabditis</taxon>
    </lineage>
</organism>
<reference evidence="1" key="2">
    <citation type="submission" date="2022-06" db="UniProtKB">
        <authorList>
            <consortium name="EnsemblMetazoa"/>
        </authorList>
    </citation>
    <scope>IDENTIFICATION</scope>
    <source>
        <strain evidence="1">DF5081</strain>
    </source>
</reference>
<dbReference type="EnsemblMetazoa" id="CJA24984.1">
    <property type="protein sequence ID" value="CJA24984.1"/>
    <property type="gene ID" value="WBGene00180556"/>
</dbReference>
<proteinExistence type="predicted"/>